<evidence type="ECO:0000256" key="1">
    <source>
        <dbReference type="ARBA" id="ARBA00023186"/>
    </source>
</evidence>
<dbReference type="PROSITE" id="PS50076">
    <property type="entry name" value="DNAJ_2"/>
    <property type="match status" value="1"/>
</dbReference>
<gene>
    <name evidence="3" type="ORF">dnm_053880</name>
</gene>
<accession>A0A975GQV1</accession>
<dbReference type="SMART" id="SM00271">
    <property type="entry name" value="DnaJ"/>
    <property type="match status" value="1"/>
</dbReference>
<dbReference type="Pfam" id="PF01556">
    <property type="entry name" value="DnaJ_C"/>
    <property type="match status" value="1"/>
</dbReference>
<proteinExistence type="predicted"/>
<dbReference type="KEGG" id="dmm:dnm_053880"/>
<dbReference type="InterPro" id="IPR002939">
    <property type="entry name" value="DnaJ_C"/>
</dbReference>
<sequence>MEKDYYQILGVGQNAETKEIKEAYRQMAFKYHPDRNTENPDAAEKMKAVNEAYAVLSDPSKKREYDSLRQQFGNSAYNQFRKTYSDQDIFSGSDINQIFEEMAKAFGLRGFDDIFKEFYGQGYRTTFEFKSTGLFSGDFIFSGNFGKKENKSAEQPPKISYLNKLSRFVIEKVTGVELPENGADLTDMILLSPQQAQEGGPYAYFHKKKSKKLVVKIPPGIREGQHIRLSGMGEDGKGGGNPGDLYLKVQIRKPFIQKVQDFIFGPHK</sequence>
<evidence type="ECO:0000259" key="2">
    <source>
        <dbReference type="PROSITE" id="PS50076"/>
    </source>
</evidence>
<keyword evidence="4" id="KW-1185">Reference proteome</keyword>
<dbReference type="GO" id="GO:0042026">
    <property type="term" value="P:protein refolding"/>
    <property type="evidence" value="ECO:0007669"/>
    <property type="project" value="TreeGrafter"/>
</dbReference>
<dbReference type="GO" id="GO:0051082">
    <property type="term" value="F:unfolded protein binding"/>
    <property type="evidence" value="ECO:0007669"/>
    <property type="project" value="InterPro"/>
</dbReference>
<dbReference type="GO" id="GO:0005737">
    <property type="term" value="C:cytoplasm"/>
    <property type="evidence" value="ECO:0007669"/>
    <property type="project" value="TreeGrafter"/>
</dbReference>
<dbReference type="PRINTS" id="PR00625">
    <property type="entry name" value="JDOMAIN"/>
</dbReference>
<dbReference type="EMBL" id="CP061800">
    <property type="protein sequence ID" value="QTA89338.1"/>
    <property type="molecule type" value="Genomic_DNA"/>
</dbReference>
<name>A0A975GQV1_9BACT</name>
<dbReference type="PANTHER" id="PTHR43096:SF52">
    <property type="entry name" value="DNAJ HOMOLOG 1, MITOCHONDRIAL-RELATED"/>
    <property type="match status" value="1"/>
</dbReference>
<dbReference type="PANTHER" id="PTHR43096">
    <property type="entry name" value="DNAJ HOMOLOG 1, MITOCHONDRIAL-RELATED"/>
    <property type="match status" value="1"/>
</dbReference>
<dbReference type="AlphaFoldDB" id="A0A975GQV1"/>
<protein>
    <submittedName>
        <fullName evidence="3">Chaperone family protein</fullName>
    </submittedName>
</protein>
<organism evidence="3 4">
    <name type="scientific">Desulfonema magnum</name>
    <dbReference type="NCBI Taxonomy" id="45655"/>
    <lineage>
        <taxon>Bacteria</taxon>
        <taxon>Pseudomonadati</taxon>
        <taxon>Thermodesulfobacteriota</taxon>
        <taxon>Desulfobacteria</taxon>
        <taxon>Desulfobacterales</taxon>
        <taxon>Desulfococcaceae</taxon>
        <taxon>Desulfonema</taxon>
    </lineage>
</organism>
<feature type="domain" description="J" evidence="2">
    <location>
        <begin position="4"/>
        <end position="69"/>
    </location>
</feature>
<dbReference type="Pfam" id="PF00226">
    <property type="entry name" value="DnaJ"/>
    <property type="match status" value="1"/>
</dbReference>
<dbReference type="Gene3D" id="1.10.287.110">
    <property type="entry name" value="DnaJ domain"/>
    <property type="match status" value="1"/>
</dbReference>
<evidence type="ECO:0000313" key="3">
    <source>
        <dbReference type="EMBL" id="QTA89338.1"/>
    </source>
</evidence>
<dbReference type="InterPro" id="IPR001623">
    <property type="entry name" value="DnaJ_domain"/>
</dbReference>
<dbReference type="Proteomes" id="UP000663722">
    <property type="component" value="Chromosome"/>
</dbReference>
<dbReference type="InterPro" id="IPR008971">
    <property type="entry name" value="HSP40/DnaJ_pept-bd"/>
</dbReference>
<reference evidence="3" key="1">
    <citation type="journal article" date="2021" name="Microb. Physiol.">
        <title>Proteogenomic Insights into the Physiology of Marine, Sulfate-Reducing, Filamentous Desulfonema limicola and Desulfonema magnum.</title>
        <authorList>
            <person name="Schnaars V."/>
            <person name="Wohlbrand L."/>
            <person name="Scheve S."/>
            <person name="Hinrichs C."/>
            <person name="Reinhardt R."/>
            <person name="Rabus R."/>
        </authorList>
    </citation>
    <scope>NUCLEOTIDE SEQUENCE</scope>
    <source>
        <strain evidence="3">4be13</strain>
    </source>
</reference>
<evidence type="ECO:0000313" key="4">
    <source>
        <dbReference type="Proteomes" id="UP000663722"/>
    </source>
</evidence>
<keyword evidence="1" id="KW-0143">Chaperone</keyword>
<dbReference type="CDD" id="cd06257">
    <property type="entry name" value="DnaJ"/>
    <property type="match status" value="1"/>
</dbReference>
<dbReference type="Gene3D" id="2.60.260.20">
    <property type="entry name" value="Urease metallochaperone UreE, N-terminal domain"/>
    <property type="match status" value="1"/>
</dbReference>
<dbReference type="SUPFAM" id="SSF46565">
    <property type="entry name" value="Chaperone J-domain"/>
    <property type="match status" value="1"/>
</dbReference>
<dbReference type="InterPro" id="IPR036869">
    <property type="entry name" value="J_dom_sf"/>
</dbReference>
<dbReference type="SUPFAM" id="SSF49493">
    <property type="entry name" value="HSP40/DnaJ peptide-binding domain"/>
    <property type="match status" value="1"/>
</dbReference>
<dbReference type="RefSeq" id="WP_207678002.1">
    <property type="nucleotide sequence ID" value="NZ_CP061800.1"/>
</dbReference>